<feature type="transmembrane region" description="Helical" evidence="1">
    <location>
        <begin position="96"/>
        <end position="114"/>
    </location>
</feature>
<sequence length="255" mass="27876">MECPFCVETIKDEALACKNCSRDLRYVRPTLLEIEELVSELDDLQRQLDRARVTLERLVHPLRYYGVHAVLYMLLPVLLLVGAHWMVTIVLDVSPVWLRIASVVIPLLFGLTTYPIQKVGLLGAALLGLCTALISVLSMLTVTGLHDNVPILPTVWVEWREVIEYGASILLAFVSGHILGVTVFRVLPTTLAQTGKPNAAAFRVARLLGPHVGEDQLRRRARMIQDLLQTAGPLAGVVATGVGSLYTGLKGVIGG</sequence>
<dbReference type="GeneID" id="66894300"/>
<keyword evidence="1" id="KW-0812">Transmembrane</keyword>
<evidence type="ECO:0000313" key="3">
    <source>
        <dbReference type="EMBL" id="WCL93381.1"/>
    </source>
</evidence>
<feature type="transmembrane region" description="Helical" evidence="1">
    <location>
        <begin position="227"/>
        <end position="249"/>
    </location>
</feature>
<evidence type="ECO:0000256" key="1">
    <source>
        <dbReference type="SAM" id="Phobius"/>
    </source>
</evidence>
<feature type="transmembrane region" description="Helical" evidence="1">
    <location>
        <begin position="121"/>
        <end position="145"/>
    </location>
</feature>
<dbReference type="AlphaFoldDB" id="Q6N4W9"/>
<evidence type="ECO:0000313" key="4">
    <source>
        <dbReference type="Proteomes" id="UP000001426"/>
    </source>
</evidence>
<dbReference type="EMBL" id="CP116810">
    <property type="protein sequence ID" value="WCL93381.1"/>
    <property type="molecule type" value="Genomic_DNA"/>
</dbReference>
<feature type="transmembrane region" description="Helical" evidence="1">
    <location>
        <begin position="165"/>
        <end position="187"/>
    </location>
</feature>
<reference evidence="2 4" key="2">
    <citation type="journal article" date="2004" name="Nat. Biotechnol.">
        <title>Complete genome sequence of the metabolically versatile photosynthetic bacterium Rhodopseudomonas palustris.</title>
        <authorList>
            <person name="Larimer F.W."/>
            <person name="Chain P."/>
            <person name="Hauser L."/>
            <person name="Lamerdin J."/>
            <person name="Malfatti S."/>
            <person name="Do L."/>
            <person name="Land M.L."/>
            <person name="Pelletier D.A."/>
            <person name="Beatty J.T."/>
            <person name="Lang A.S."/>
            <person name="Tabita F.R."/>
            <person name="Gibson J.L."/>
            <person name="Hanson T.E."/>
            <person name="Bobst C."/>
            <person name="Torres J.L."/>
            <person name="Peres C."/>
            <person name="Harrison F.H."/>
            <person name="Gibson J."/>
            <person name="Harwood C.S."/>
        </authorList>
    </citation>
    <scope>NUCLEOTIDE SEQUENCE [LARGE SCALE GENOMIC DNA]</scope>
    <source>
        <strain evidence="4">ATCC BAA-98 / CGA009</strain>
        <strain evidence="2">CGA009</strain>
    </source>
</reference>
<dbReference type="RefSeq" id="WP_011158759.1">
    <property type="nucleotide sequence ID" value="NZ_CP116810.1"/>
</dbReference>
<organism evidence="2">
    <name type="scientific">Rhodopseudomonas palustris (strain ATCC BAA-98 / CGA009)</name>
    <dbReference type="NCBI Taxonomy" id="258594"/>
    <lineage>
        <taxon>Bacteria</taxon>
        <taxon>Pseudomonadati</taxon>
        <taxon>Pseudomonadota</taxon>
        <taxon>Alphaproteobacteria</taxon>
        <taxon>Hyphomicrobiales</taxon>
        <taxon>Nitrobacteraceae</taxon>
        <taxon>Rhodopseudomonas</taxon>
    </lineage>
</organism>
<keyword evidence="4" id="KW-1185">Reference proteome</keyword>
<dbReference type="KEGG" id="rpa:TX73_016625"/>
<dbReference type="eggNOG" id="ENOG5032UNX">
    <property type="taxonomic scope" value="Bacteria"/>
</dbReference>
<feature type="transmembrane region" description="Helical" evidence="1">
    <location>
        <begin position="69"/>
        <end position="90"/>
    </location>
</feature>
<dbReference type="Proteomes" id="UP000001426">
    <property type="component" value="Chromosome"/>
</dbReference>
<keyword evidence="1" id="KW-0472">Membrane</keyword>
<reference evidence="3" key="3">
    <citation type="submission" date="2022-12" db="EMBL/GenBank/DDBJ databases">
        <title>Complete genome sequence of Rhodopseudomonas palustris CGA0092 and corrections to the R. palustris CGA009 genome sequence.</title>
        <authorList>
            <person name="Mazny B.R."/>
            <person name="Sheff O.F."/>
            <person name="LaSarre B."/>
            <person name="McKinlay A."/>
            <person name="McKinlay J.B."/>
        </authorList>
    </citation>
    <scope>NUCLEOTIDE SEQUENCE</scope>
    <source>
        <strain evidence="3">CGA009</strain>
    </source>
</reference>
<gene>
    <name evidence="2" type="ordered locus">RPA3214</name>
    <name evidence="3" type="ORF">TX73_016625</name>
</gene>
<dbReference type="STRING" id="258594.RPA3214"/>
<proteinExistence type="predicted"/>
<evidence type="ECO:0000313" key="2">
    <source>
        <dbReference type="EMBL" id="CAE28655.1"/>
    </source>
</evidence>
<dbReference type="HOGENOM" id="CLU_1089409_0_0_5"/>
<reference evidence="3" key="1">
    <citation type="submission" date="2003-07" db="EMBL/GenBank/DDBJ databases">
        <authorList>
            <consortium name="Rhodopseudomonas genome consortium"/>
            <person name="Larimer F."/>
            <person name="Harwood C."/>
        </authorList>
    </citation>
    <scope>NUCLEOTIDE SEQUENCE</scope>
    <source>
        <strain evidence="3">CGA009</strain>
    </source>
</reference>
<protein>
    <submittedName>
        <fullName evidence="2">Uncharacterized protein</fullName>
    </submittedName>
</protein>
<name>Q6N4W9_RHOPA</name>
<accession>Q6N4W9</accession>
<keyword evidence="1" id="KW-1133">Transmembrane helix</keyword>
<dbReference type="EMBL" id="BX572603">
    <property type="protein sequence ID" value="CAE28655.1"/>
    <property type="molecule type" value="Genomic_DNA"/>
</dbReference>